<keyword evidence="2" id="KW-1185">Reference proteome</keyword>
<organism evidence="1 2">
    <name type="scientific">Myroides marinus</name>
    <dbReference type="NCBI Taxonomy" id="703342"/>
    <lineage>
        <taxon>Bacteria</taxon>
        <taxon>Pseudomonadati</taxon>
        <taxon>Bacteroidota</taxon>
        <taxon>Flavobacteriia</taxon>
        <taxon>Flavobacteriales</taxon>
        <taxon>Flavobacteriaceae</taxon>
        <taxon>Myroides</taxon>
    </lineage>
</organism>
<name>A0A161SCT9_9FLAO</name>
<sequence length="397" mass="45433">MTLNIKTHLLFFITLLSTLIISCTKEDDLQGYTGKNKIVLLNDNAAFMQDNGTDELLVNVYLVNRVTEDITLEFALENHIVNLQPIVVIENPIITFKAGEKKGVLKIKSTSRQLLDSEHKVTLKIIKNSSTLPLDKDYNFYVTPIKKTQELTDKQIELLDGYKRKGLDLYPLMGEIEVETTINFPGDSNLQTMYKAYTSVIKGYTSITLSDKSTPDTPILKMTSNPMGIESYLYQLFRLETIDDLEYWTQYPSAQKIMSLINLSSTTKEIFEVELDDIKIDLSSRQITYIHYDKDEWGNDINTIPFQFKYSAWDRLQKLIDEGNPLAIENIEMGGSVDPSMYINQTNITHDDFDNNGEGAWKETTAKLADNKLNFQFIISHANAGDYILFNVEYKLK</sequence>
<evidence type="ECO:0000313" key="2">
    <source>
        <dbReference type="Proteomes" id="UP000076630"/>
    </source>
</evidence>
<accession>A0A161SCT9</accession>
<dbReference type="PROSITE" id="PS51257">
    <property type="entry name" value="PROKAR_LIPOPROTEIN"/>
    <property type="match status" value="1"/>
</dbReference>
<protein>
    <recommendedName>
        <fullName evidence="3">DUF4929 domain-containing protein</fullName>
    </recommendedName>
</protein>
<comment type="caution">
    <text evidence="1">The sequence shown here is derived from an EMBL/GenBank/DDBJ whole genome shotgun (WGS) entry which is preliminary data.</text>
</comment>
<reference evidence="1 2" key="1">
    <citation type="submission" date="2016-01" db="EMBL/GenBank/DDBJ databases">
        <title>Whole genome sequencing of Myroides marinus L41.</title>
        <authorList>
            <person name="Hong K.W."/>
        </authorList>
    </citation>
    <scope>NUCLEOTIDE SEQUENCE [LARGE SCALE GENOMIC DNA]</scope>
    <source>
        <strain evidence="1 2">L41</strain>
    </source>
</reference>
<evidence type="ECO:0000313" key="1">
    <source>
        <dbReference type="EMBL" id="KZE78285.1"/>
    </source>
</evidence>
<dbReference type="EMBL" id="LQNU01000065">
    <property type="protein sequence ID" value="KZE78285.1"/>
    <property type="molecule type" value="Genomic_DNA"/>
</dbReference>
<dbReference type="Proteomes" id="UP000076630">
    <property type="component" value="Unassembled WGS sequence"/>
</dbReference>
<gene>
    <name evidence="1" type="ORF">AV926_12580</name>
</gene>
<evidence type="ECO:0008006" key="3">
    <source>
        <dbReference type="Google" id="ProtNLM"/>
    </source>
</evidence>
<dbReference type="InterPro" id="IPR032562">
    <property type="entry name" value="DUF4929"/>
</dbReference>
<proteinExistence type="predicted"/>
<dbReference type="RefSeq" id="WP_052243495.1">
    <property type="nucleotide sequence ID" value="NZ_JWJO01000003.1"/>
</dbReference>
<dbReference type="AlphaFoldDB" id="A0A161SCT9"/>
<dbReference type="OrthoDB" id="1451030at2"/>
<dbReference type="Pfam" id="PF16283">
    <property type="entry name" value="DUF4929"/>
    <property type="match status" value="1"/>
</dbReference>